<dbReference type="InterPro" id="IPR031107">
    <property type="entry name" value="Small_HSP"/>
</dbReference>
<reference evidence="4" key="1">
    <citation type="submission" date="2020-10" db="EMBL/GenBank/DDBJ databases">
        <title>Connecting structure to function with the recovery of over 1000 high-quality activated sludge metagenome-assembled genomes encoding full-length rRNA genes using long-read sequencing.</title>
        <authorList>
            <person name="Singleton C.M."/>
            <person name="Petriglieri F."/>
            <person name="Kristensen J.M."/>
            <person name="Kirkegaard R.H."/>
            <person name="Michaelsen T.Y."/>
            <person name="Andersen M.H."/>
            <person name="Karst S.M."/>
            <person name="Dueholm M.S."/>
            <person name="Nielsen P.H."/>
            <person name="Albertsen M."/>
        </authorList>
    </citation>
    <scope>NUCLEOTIDE SEQUENCE</scope>
    <source>
        <strain evidence="4">EsbW_18-Q3-R4-48_MAXAC.044</strain>
    </source>
</reference>
<evidence type="ECO:0000256" key="1">
    <source>
        <dbReference type="PROSITE-ProRule" id="PRU00285"/>
    </source>
</evidence>
<dbReference type="PROSITE" id="PS01031">
    <property type="entry name" value="SHSP"/>
    <property type="match status" value="1"/>
</dbReference>
<name>A0A9D7I812_9RHOO</name>
<proteinExistence type="inferred from homology"/>
<dbReference type="SUPFAM" id="SSF49764">
    <property type="entry name" value="HSP20-like chaperones"/>
    <property type="match status" value="1"/>
</dbReference>
<gene>
    <name evidence="4" type="ORF">IPJ48_12450</name>
</gene>
<dbReference type="Pfam" id="PF00011">
    <property type="entry name" value="HSP20"/>
    <property type="match status" value="1"/>
</dbReference>
<evidence type="ECO:0000259" key="3">
    <source>
        <dbReference type="PROSITE" id="PS01031"/>
    </source>
</evidence>
<protein>
    <submittedName>
        <fullName evidence="4">Hsp20/alpha crystallin family protein</fullName>
    </submittedName>
</protein>
<accession>A0A9D7I812</accession>
<evidence type="ECO:0000313" key="5">
    <source>
        <dbReference type="Proteomes" id="UP000886602"/>
    </source>
</evidence>
<dbReference type="Proteomes" id="UP000886602">
    <property type="component" value="Unassembled WGS sequence"/>
</dbReference>
<dbReference type="PANTHER" id="PTHR11527">
    <property type="entry name" value="HEAT-SHOCK PROTEIN 20 FAMILY MEMBER"/>
    <property type="match status" value="1"/>
</dbReference>
<comment type="similarity">
    <text evidence="1 2">Belongs to the small heat shock protein (HSP20) family.</text>
</comment>
<dbReference type="CDD" id="cd06471">
    <property type="entry name" value="ACD_LpsHSP_like"/>
    <property type="match status" value="1"/>
</dbReference>
<feature type="domain" description="SHSP" evidence="3">
    <location>
        <begin position="29"/>
        <end position="140"/>
    </location>
</feature>
<dbReference type="Gene3D" id="2.60.40.790">
    <property type="match status" value="1"/>
</dbReference>
<sequence>MANILRYSPGDDAFDDLFRGFFMRPVRFEGQQEVQIKVEVSEDDKAYTVHAEIPGVKKEDIHVAVEGNQVSISAEVKNEKEVKEGSKVLRSERYYGRVSRSFALGQDVDDTAVTAKYINGLLELHLPKRAVARTKQITIQ</sequence>
<dbReference type="AlphaFoldDB" id="A0A9D7I812"/>
<organism evidence="4 5">
    <name type="scientific">Candidatus Propionivibrio dominans</name>
    <dbReference type="NCBI Taxonomy" id="2954373"/>
    <lineage>
        <taxon>Bacteria</taxon>
        <taxon>Pseudomonadati</taxon>
        <taxon>Pseudomonadota</taxon>
        <taxon>Betaproteobacteria</taxon>
        <taxon>Rhodocyclales</taxon>
        <taxon>Rhodocyclaceae</taxon>
        <taxon>Propionivibrio</taxon>
    </lineage>
</organism>
<evidence type="ECO:0000313" key="4">
    <source>
        <dbReference type="EMBL" id="MBK7423841.1"/>
    </source>
</evidence>
<dbReference type="InterPro" id="IPR002068">
    <property type="entry name" value="A-crystallin/Hsp20_dom"/>
</dbReference>
<dbReference type="InterPro" id="IPR008978">
    <property type="entry name" value="HSP20-like_chaperone"/>
</dbReference>
<evidence type="ECO:0000256" key="2">
    <source>
        <dbReference type="RuleBase" id="RU003616"/>
    </source>
</evidence>
<dbReference type="EMBL" id="JADJNC010000019">
    <property type="protein sequence ID" value="MBK7423841.1"/>
    <property type="molecule type" value="Genomic_DNA"/>
</dbReference>
<comment type="caution">
    <text evidence="4">The sequence shown here is derived from an EMBL/GenBank/DDBJ whole genome shotgun (WGS) entry which is preliminary data.</text>
</comment>